<gene>
    <name evidence="3" type="ORF">EDC56_1407</name>
</gene>
<keyword evidence="1" id="KW-0433">Leucine-rich repeat</keyword>
<dbReference type="EMBL" id="RKHR01000004">
    <property type="protein sequence ID" value="ROS00984.1"/>
    <property type="molecule type" value="Genomic_DNA"/>
</dbReference>
<dbReference type="PROSITE" id="PS51450">
    <property type="entry name" value="LRR"/>
    <property type="match status" value="2"/>
</dbReference>
<dbReference type="InterPro" id="IPR050836">
    <property type="entry name" value="SDS22/Internalin_LRR"/>
</dbReference>
<organism evidence="3 4">
    <name type="scientific">Sinobacterium caligoides</name>
    <dbReference type="NCBI Taxonomy" id="933926"/>
    <lineage>
        <taxon>Bacteria</taxon>
        <taxon>Pseudomonadati</taxon>
        <taxon>Pseudomonadota</taxon>
        <taxon>Gammaproteobacteria</taxon>
        <taxon>Cellvibrionales</taxon>
        <taxon>Spongiibacteraceae</taxon>
        <taxon>Sinobacterium</taxon>
    </lineage>
</organism>
<dbReference type="InterPro" id="IPR001611">
    <property type="entry name" value="Leu-rich_rpt"/>
</dbReference>
<dbReference type="PANTHER" id="PTHR46652:SF3">
    <property type="entry name" value="LEUCINE-RICH REPEAT-CONTAINING PROTEIN 9"/>
    <property type="match status" value="1"/>
</dbReference>
<reference evidence="3 4" key="1">
    <citation type="submission" date="2018-11" db="EMBL/GenBank/DDBJ databases">
        <title>Genomic Encyclopedia of Type Strains, Phase IV (KMG-IV): sequencing the most valuable type-strain genomes for metagenomic binning, comparative biology and taxonomic classification.</title>
        <authorList>
            <person name="Goeker M."/>
        </authorList>
    </citation>
    <scope>NUCLEOTIDE SEQUENCE [LARGE SCALE GENOMIC DNA]</scope>
    <source>
        <strain evidence="3 4">DSM 100316</strain>
    </source>
</reference>
<accession>A0A3N2DMG2</accession>
<sequence length="209" mass="23251">MYTETTLGESVHGVFRAILAYNSPIKPLSECLKMPKRLTTSPINRRRLAPICLASAITLLGTGCADYSFTVNDNVVYTPPTLFSDFTVSDPQLKNCLQQNIIDQQVTAAEQLTTLSCSNANIHDLAGIEQFTQLQQVNLNNNAIADIAPLGQLKELTLLLLNSNEIVSIRRLLQLKKLDRLEVKDNPNLTCQKAWPKQVTTLRLPEQCD</sequence>
<dbReference type="InterPro" id="IPR025875">
    <property type="entry name" value="Leu-rich_rpt_4"/>
</dbReference>
<dbReference type="SUPFAM" id="SSF52058">
    <property type="entry name" value="L domain-like"/>
    <property type="match status" value="1"/>
</dbReference>
<comment type="caution">
    <text evidence="3">The sequence shown here is derived from an EMBL/GenBank/DDBJ whole genome shotgun (WGS) entry which is preliminary data.</text>
</comment>
<dbReference type="Proteomes" id="UP000275394">
    <property type="component" value="Unassembled WGS sequence"/>
</dbReference>
<dbReference type="OrthoDB" id="6388152at2"/>
<dbReference type="AlphaFoldDB" id="A0A3N2DMG2"/>
<evidence type="ECO:0000256" key="2">
    <source>
        <dbReference type="ARBA" id="ARBA00022737"/>
    </source>
</evidence>
<keyword evidence="4" id="KW-1185">Reference proteome</keyword>
<proteinExistence type="predicted"/>
<name>A0A3N2DMG2_9GAMM</name>
<keyword evidence="2" id="KW-0677">Repeat</keyword>
<dbReference type="InterPro" id="IPR032675">
    <property type="entry name" value="LRR_dom_sf"/>
</dbReference>
<evidence type="ECO:0000313" key="4">
    <source>
        <dbReference type="Proteomes" id="UP000275394"/>
    </source>
</evidence>
<protein>
    <submittedName>
        <fullName evidence="3">Leucine rich repeat (LRR) protein</fullName>
    </submittedName>
</protein>
<dbReference type="PANTHER" id="PTHR46652">
    <property type="entry name" value="LEUCINE-RICH REPEAT AND IQ DOMAIN-CONTAINING PROTEIN 1-RELATED"/>
    <property type="match status" value="1"/>
</dbReference>
<dbReference type="Gene3D" id="3.80.10.10">
    <property type="entry name" value="Ribonuclease Inhibitor"/>
    <property type="match status" value="1"/>
</dbReference>
<evidence type="ECO:0000256" key="1">
    <source>
        <dbReference type="ARBA" id="ARBA00022614"/>
    </source>
</evidence>
<dbReference type="Pfam" id="PF12799">
    <property type="entry name" value="LRR_4"/>
    <property type="match status" value="1"/>
</dbReference>
<evidence type="ECO:0000313" key="3">
    <source>
        <dbReference type="EMBL" id="ROS00984.1"/>
    </source>
</evidence>